<gene>
    <name evidence="1" type="ORF">NC992_24390</name>
</gene>
<proteinExistence type="predicted"/>
<comment type="caution">
    <text evidence="1">The sequence shown here is derived from an EMBL/GenBank/DDBJ whole genome shotgun (WGS) entry which is preliminary data.</text>
</comment>
<dbReference type="EMBL" id="JAMPKX010000019">
    <property type="protein sequence ID" value="MEP0950034.1"/>
    <property type="molecule type" value="Genomic_DNA"/>
</dbReference>
<name>A0ABV0KBC0_9CYAN</name>
<reference evidence="1 2" key="1">
    <citation type="submission" date="2022-04" db="EMBL/GenBank/DDBJ databases">
        <title>Positive selection, recombination, and allopatry shape intraspecific diversity of widespread and dominant cyanobacteria.</title>
        <authorList>
            <person name="Wei J."/>
            <person name="Shu W."/>
            <person name="Hu C."/>
        </authorList>
    </citation>
    <scope>NUCLEOTIDE SEQUENCE [LARGE SCALE GENOMIC DNA]</scope>
    <source>
        <strain evidence="1 2">DQ-A4</strain>
    </source>
</reference>
<protein>
    <submittedName>
        <fullName evidence="1">Uncharacterized protein</fullName>
    </submittedName>
</protein>
<keyword evidence="2" id="KW-1185">Reference proteome</keyword>
<organism evidence="1 2">
    <name type="scientific">Leptolyngbya subtilissima DQ-A4</name>
    <dbReference type="NCBI Taxonomy" id="2933933"/>
    <lineage>
        <taxon>Bacteria</taxon>
        <taxon>Bacillati</taxon>
        <taxon>Cyanobacteriota</taxon>
        <taxon>Cyanophyceae</taxon>
        <taxon>Leptolyngbyales</taxon>
        <taxon>Leptolyngbyaceae</taxon>
        <taxon>Leptolyngbya group</taxon>
        <taxon>Leptolyngbya</taxon>
    </lineage>
</organism>
<dbReference type="RefSeq" id="WP_190707513.1">
    <property type="nucleotide sequence ID" value="NZ_JAMPKX010000019.1"/>
</dbReference>
<sequence length="89" mass="9644">MHDGLFYWFRSLSPELQGHITETQICTTAWDAVRGRPLMICDSHHAAAALLKIAPLLNGAAVMVEISDLPTALAVGQATEALKKTSDKQ</sequence>
<dbReference type="Proteomes" id="UP001482513">
    <property type="component" value="Unassembled WGS sequence"/>
</dbReference>
<evidence type="ECO:0000313" key="1">
    <source>
        <dbReference type="EMBL" id="MEP0950034.1"/>
    </source>
</evidence>
<evidence type="ECO:0000313" key="2">
    <source>
        <dbReference type="Proteomes" id="UP001482513"/>
    </source>
</evidence>
<accession>A0ABV0KBC0</accession>